<comment type="caution">
    <text evidence="11">The sequence shown here is derived from an EMBL/GenBank/DDBJ whole genome shotgun (WGS) entry which is preliminary data.</text>
</comment>
<evidence type="ECO:0000256" key="4">
    <source>
        <dbReference type="ARBA" id="ARBA00022692"/>
    </source>
</evidence>
<protein>
    <recommendedName>
        <fullName evidence="10">Odorant receptor</fullName>
    </recommendedName>
</protein>
<dbReference type="EMBL" id="JARGEI010000019">
    <property type="protein sequence ID" value="KAJ8714622.1"/>
    <property type="molecule type" value="Genomic_DNA"/>
</dbReference>
<evidence type="ECO:0000256" key="9">
    <source>
        <dbReference type="ARBA" id="ARBA00023224"/>
    </source>
</evidence>
<dbReference type="InterPro" id="IPR004117">
    <property type="entry name" value="7tm6_olfct_rcpt"/>
</dbReference>
<evidence type="ECO:0000256" key="5">
    <source>
        <dbReference type="ARBA" id="ARBA00022725"/>
    </source>
</evidence>
<feature type="transmembrane region" description="Helical" evidence="10">
    <location>
        <begin position="44"/>
        <end position="68"/>
    </location>
</feature>
<evidence type="ECO:0000256" key="8">
    <source>
        <dbReference type="ARBA" id="ARBA00023170"/>
    </source>
</evidence>
<organism evidence="11 12">
    <name type="scientific">Mythimna separata</name>
    <name type="common">Oriental armyworm</name>
    <name type="synonym">Pseudaletia separata</name>
    <dbReference type="NCBI Taxonomy" id="271217"/>
    <lineage>
        <taxon>Eukaryota</taxon>
        <taxon>Metazoa</taxon>
        <taxon>Ecdysozoa</taxon>
        <taxon>Arthropoda</taxon>
        <taxon>Hexapoda</taxon>
        <taxon>Insecta</taxon>
        <taxon>Pterygota</taxon>
        <taxon>Neoptera</taxon>
        <taxon>Endopterygota</taxon>
        <taxon>Lepidoptera</taxon>
        <taxon>Glossata</taxon>
        <taxon>Ditrysia</taxon>
        <taxon>Noctuoidea</taxon>
        <taxon>Noctuidae</taxon>
        <taxon>Noctuinae</taxon>
        <taxon>Hadenini</taxon>
        <taxon>Mythimna</taxon>
    </lineage>
</organism>
<comment type="subcellular location">
    <subcellularLocation>
        <location evidence="1 10">Cell membrane</location>
        <topology evidence="1 10">Multi-pass membrane protein</topology>
    </subcellularLocation>
</comment>
<dbReference type="Pfam" id="PF02949">
    <property type="entry name" value="7tm_6"/>
    <property type="match status" value="1"/>
</dbReference>
<evidence type="ECO:0000256" key="7">
    <source>
        <dbReference type="ARBA" id="ARBA00023136"/>
    </source>
</evidence>
<feature type="transmembrane region" description="Helical" evidence="10">
    <location>
        <begin position="74"/>
        <end position="95"/>
    </location>
</feature>
<keyword evidence="12" id="KW-1185">Reference proteome</keyword>
<dbReference type="GO" id="GO:0005549">
    <property type="term" value="F:odorant binding"/>
    <property type="evidence" value="ECO:0007669"/>
    <property type="project" value="InterPro"/>
</dbReference>
<keyword evidence="6 10" id="KW-1133">Transmembrane helix</keyword>
<sequence>MKPTRTDLSRHISLQIGVLKLIGVWFYIPYGLKNVKFWIRILTRTVLGIVMFVVPTSSQLIYVVRLILSGNAEIQVVAGIINLIMTEMLVSLRLLDLSLRRHLLMELWDQLKSDEFQFYSKDHKEILEKAISFSRTLFWVLAFSSSADVFVSQLDILIYNFENMENLVKETAAERQCNENEAFKEVFKRCILHHSSILRFVNTIQATFSGLLSATLFLSTGILGSTAVILFAIESPTKNLTEVSWVLAYLVVFVGNLYIDCYFGNTITVKSLHISTVVFSCPWIKLPTTLKKDLIIFIAKTQRPLVITAAKLVPVSLETFTKSHNLIPRPAVALATMIPTT</sequence>
<evidence type="ECO:0000256" key="10">
    <source>
        <dbReference type="RuleBase" id="RU351113"/>
    </source>
</evidence>
<comment type="similarity">
    <text evidence="10">Belongs to the insect chemoreceptor superfamily. Heteromeric odorant receptor channel (TC 1.A.69) family.</text>
</comment>
<evidence type="ECO:0000313" key="11">
    <source>
        <dbReference type="EMBL" id="KAJ8714622.1"/>
    </source>
</evidence>
<name>A0AAD8DPU1_MYTSE</name>
<accession>A0AAD8DPU1</accession>
<dbReference type="GO" id="GO:0005886">
    <property type="term" value="C:plasma membrane"/>
    <property type="evidence" value="ECO:0007669"/>
    <property type="project" value="UniProtKB-SubCell"/>
</dbReference>
<feature type="transmembrane region" description="Helical" evidence="10">
    <location>
        <begin position="208"/>
        <end position="233"/>
    </location>
</feature>
<evidence type="ECO:0000256" key="2">
    <source>
        <dbReference type="ARBA" id="ARBA00022475"/>
    </source>
</evidence>
<keyword evidence="8 10" id="KW-0675">Receptor</keyword>
<evidence type="ECO:0000313" key="12">
    <source>
        <dbReference type="Proteomes" id="UP001231518"/>
    </source>
</evidence>
<keyword evidence="7 10" id="KW-0472">Membrane</keyword>
<evidence type="ECO:0000256" key="1">
    <source>
        <dbReference type="ARBA" id="ARBA00004651"/>
    </source>
</evidence>
<keyword evidence="4 10" id="KW-0812">Transmembrane</keyword>
<keyword evidence="3 10" id="KW-0716">Sensory transduction</keyword>
<gene>
    <name evidence="11" type="ORF">PYW07_002847</name>
</gene>
<dbReference type="GO" id="GO:0007165">
    <property type="term" value="P:signal transduction"/>
    <property type="evidence" value="ECO:0007669"/>
    <property type="project" value="UniProtKB-KW"/>
</dbReference>
<keyword evidence="5 10" id="KW-0552">Olfaction</keyword>
<keyword evidence="9 10" id="KW-0807">Transducer</keyword>
<dbReference type="PANTHER" id="PTHR21137:SF35">
    <property type="entry name" value="ODORANT RECEPTOR 19A-RELATED"/>
    <property type="match status" value="1"/>
</dbReference>
<feature type="transmembrane region" description="Helical" evidence="10">
    <location>
        <begin position="245"/>
        <end position="263"/>
    </location>
</feature>
<comment type="caution">
    <text evidence="10">Lacks conserved residue(s) required for the propagation of feature annotation.</text>
</comment>
<dbReference type="GO" id="GO:0004984">
    <property type="term" value="F:olfactory receptor activity"/>
    <property type="evidence" value="ECO:0007669"/>
    <property type="project" value="InterPro"/>
</dbReference>
<keyword evidence="2" id="KW-1003">Cell membrane</keyword>
<dbReference type="Proteomes" id="UP001231518">
    <property type="component" value="Chromosome 13"/>
</dbReference>
<proteinExistence type="inferred from homology"/>
<dbReference type="AlphaFoldDB" id="A0AAD8DPU1"/>
<reference evidence="11" key="1">
    <citation type="submission" date="2023-03" db="EMBL/GenBank/DDBJ databases">
        <title>Chromosome-level genomes of two armyworms, Mythimna separata and Mythimna loreyi, provide insights into the biosynthesis and reception of sex pheromones.</title>
        <authorList>
            <person name="Zhao H."/>
        </authorList>
    </citation>
    <scope>NUCLEOTIDE SEQUENCE</scope>
    <source>
        <strain evidence="11">BeijingLab</strain>
        <tissue evidence="11">Pupa</tissue>
    </source>
</reference>
<evidence type="ECO:0000256" key="3">
    <source>
        <dbReference type="ARBA" id="ARBA00022606"/>
    </source>
</evidence>
<evidence type="ECO:0000256" key="6">
    <source>
        <dbReference type="ARBA" id="ARBA00022989"/>
    </source>
</evidence>
<dbReference type="PANTHER" id="PTHR21137">
    <property type="entry name" value="ODORANT RECEPTOR"/>
    <property type="match status" value="1"/>
</dbReference>